<dbReference type="OrthoDB" id="5600418at2759"/>
<reference evidence="2" key="1">
    <citation type="submission" date="2022-11" db="EMBL/GenBank/DDBJ databases">
        <authorList>
            <person name="Hyden B.L."/>
            <person name="Feng K."/>
            <person name="Yates T."/>
            <person name="Jawdy S."/>
            <person name="Smart L.B."/>
            <person name="Muchero W."/>
        </authorList>
    </citation>
    <scope>NUCLEOTIDE SEQUENCE</scope>
    <source>
        <tissue evidence="2">Shoot tip</tissue>
    </source>
</reference>
<evidence type="ECO:0000313" key="2">
    <source>
        <dbReference type="EMBL" id="KAJ6720219.1"/>
    </source>
</evidence>
<protein>
    <submittedName>
        <fullName evidence="2">Uncharacterized protein</fullName>
    </submittedName>
</protein>
<proteinExistence type="predicted"/>
<dbReference type="Proteomes" id="UP001151529">
    <property type="component" value="Chromosome 10"/>
</dbReference>
<reference evidence="2" key="2">
    <citation type="journal article" date="2023" name="Int. J. Mol. Sci.">
        <title>De Novo Assembly and Annotation of 11 Diverse Shrub Willow (Salix) Genomes Reveals Novel Gene Organization in Sex-Linked Regions.</title>
        <authorList>
            <person name="Hyden B."/>
            <person name="Feng K."/>
            <person name="Yates T.B."/>
            <person name="Jawdy S."/>
            <person name="Cereghino C."/>
            <person name="Smart L.B."/>
            <person name="Muchero W."/>
        </authorList>
    </citation>
    <scope>NUCLEOTIDE SEQUENCE [LARGE SCALE GENOMIC DNA]</scope>
    <source>
        <tissue evidence="2">Shoot tip</tissue>
    </source>
</reference>
<gene>
    <name evidence="2" type="ORF">OIU85_023440</name>
</gene>
<keyword evidence="3" id="KW-1185">Reference proteome</keyword>
<dbReference type="EMBL" id="JAPFFL010000006">
    <property type="protein sequence ID" value="KAJ6720219.1"/>
    <property type="molecule type" value="Genomic_DNA"/>
</dbReference>
<accession>A0A9Q0TYQ8</accession>
<dbReference type="AlphaFoldDB" id="A0A9Q0TYQ8"/>
<comment type="caution">
    <text evidence="2">The sequence shown here is derived from an EMBL/GenBank/DDBJ whole genome shotgun (WGS) entry which is preliminary data.</text>
</comment>
<name>A0A9Q0TYQ8_SALVM</name>
<evidence type="ECO:0000313" key="3">
    <source>
        <dbReference type="Proteomes" id="UP001151529"/>
    </source>
</evidence>
<feature type="coiled-coil region" evidence="1">
    <location>
        <begin position="43"/>
        <end position="80"/>
    </location>
</feature>
<sequence>MVFLALVSGFNDRCLLQSVLNAIQTANSMILESVYTTPVVVVDEGLQKKVESLQDEIGSLKTEKSDLLDLRDNLLEIQDDLLKLLHNLKEKPSCTENTSYVQMRNKPPQFFNAKEAQGSQSGYSFGSYSSKQQLLHCNFKLQHELAIEGGRLLCHGLLLSKSDSQSKNICDGWDAYAQQD</sequence>
<organism evidence="2 3">
    <name type="scientific">Salix viminalis</name>
    <name type="common">Common osier</name>
    <name type="synonym">Basket willow</name>
    <dbReference type="NCBI Taxonomy" id="40686"/>
    <lineage>
        <taxon>Eukaryota</taxon>
        <taxon>Viridiplantae</taxon>
        <taxon>Streptophyta</taxon>
        <taxon>Embryophyta</taxon>
        <taxon>Tracheophyta</taxon>
        <taxon>Spermatophyta</taxon>
        <taxon>Magnoliopsida</taxon>
        <taxon>eudicotyledons</taxon>
        <taxon>Gunneridae</taxon>
        <taxon>Pentapetalae</taxon>
        <taxon>rosids</taxon>
        <taxon>fabids</taxon>
        <taxon>Malpighiales</taxon>
        <taxon>Salicaceae</taxon>
        <taxon>Saliceae</taxon>
        <taxon>Salix</taxon>
    </lineage>
</organism>
<keyword evidence="1" id="KW-0175">Coiled coil</keyword>
<evidence type="ECO:0000256" key="1">
    <source>
        <dbReference type="SAM" id="Coils"/>
    </source>
</evidence>